<dbReference type="Proteomes" id="UP001372338">
    <property type="component" value="Unassembled WGS sequence"/>
</dbReference>
<dbReference type="AlphaFoldDB" id="A0AAN9IEG8"/>
<feature type="compositionally biased region" description="Polar residues" evidence="1">
    <location>
        <begin position="11"/>
        <end position="21"/>
    </location>
</feature>
<dbReference type="PANTHER" id="PTHR33978">
    <property type="entry name" value="SERINE/THREONINE-KINASE"/>
    <property type="match status" value="1"/>
</dbReference>
<dbReference type="EMBL" id="JAYWIO010000003">
    <property type="protein sequence ID" value="KAK7275334.1"/>
    <property type="molecule type" value="Genomic_DNA"/>
</dbReference>
<reference evidence="2 3" key="1">
    <citation type="submission" date="2024-01" db="EMBL/GenBank/DDBJ databases">
        <title>The genomes of 5 underutilized Papilionoideae crops provide insights into root nodulation and disease resistanc.</title>
        <authorList>
            <person name="Yuan L."/>
        </authorList>
    </citation>
    <scope>NUCLEOTIDE SEQUENCE [LARGE SCALE GENOMIC DNA]</scope>
    <source>
        <strain evidence="2">ZHUSHIDOU_FW_LH</strain>
        <tissue evidence="2">Leaf</tissue>
    </source>
</reference>
<feature type="compositionally biased region" description="Acidic residues" evidence="1">
    <location>
        <begin position="27"/>
        <end position="36"/>
    </location>
</feature>
<feature type="region of interest" description="Disordered" evidence="1">
    <location>
        <begin position="1"/>
        <end position="41"/>
    </location>
</feature>
<dbReference type="PANTHER" id="PTHR33978:SF18">
    <property type="entry name" value="OS01G0656300 PROTEIN"/>
    <property type="match status" value="1"/>
</dbReference>
<comment type="caution">
    <text evidence="2">The sequence shown here is derived from an EMBL/GenBank/DDBJ whole genome shotgun (WGS) entry which is preliminary data.</text>
</comment>
<keyword evidence="3" id="KW-1185">Reference proteome</keyword>
<evidence type="ECO:0000313" key="2">
    <source>
        <dbReference type="EMBL" id="KAK7275334.1"/>
    </source>
</evidence>
<organism evidence="2 3">
    <name type="scientific">Crotalaria pallida</name>
    <name type="common">Smooth rattlebox</name>
    <name type="synonym">Crotalaria striata</name>
    <dbReference type="NCBI Taxonomy" id="3830"/>
    <lineage>
        <taxon>Eukaryota</taxon>
        <taxon>Viridiplantae</taxon>
        <taxon>Streptophyta</taxon>
        <taxon>Embryophyta</taxon>
        <taxon>Tracheophyta</taxon>
        <taxon>Spermatophyta</taxon>
        <taxon>Magnoliopsida</taxon>
        <taxon>eudicotyledons</taxon>
        <taxon>Gunneridae</taxon>
        <taxon>Pentapetalae</taxon>
        <taxon>rosids</taxon>
        <taxon>fabids</taxon>
        <taxon>Fabales</taxon>
        <taxon>Fabaceae</taxon>
        <taxon>Papilionoideae</taxon>
        <taxon>50 kb inversion clade</taxon>
        <taxon>genistoids sensu lato</taxon>
        <taxon>core genistoids</taxon>
        <taxon>Crotalarieae</taxon>
        <taxon>Crotalaria</taxon>
    </lineage>
</organism>
<protein>
    <submittedName>
        <fullName evidence="2">Uncharacterized protein</fullName>
    </submittedName>
</protein>
<evidence type="ECO:0000256" key="1">
    <source>
        <dbReference type="SAM" id="MobiDB-lite"/>
    </source>
</evidence>
<proteinExistence type="predicted"/>
<evidence type="ECO:0000313" key="3">
    <source>
        <dbReference type="Proteomes" id="UP001372338"/>
    </source>
</evidence>
<sequence>MREKEELEALKQNQAMMNSSILKGKSEEEEEEEEEVEKTKSMWDCGSPLYDSYELVSLDHVIDRNLMAFPSSLHGSKPIITTFNNHHSHDMLSVSGVVHKVVSPEKSKGSFLVTSFSKLRMKIRKKTLKKKEHEKSHI</sequence>
<name>A0AAN9IEG8_CROPI</name>
<gene>
    <name evidence="2" type="ORF">RIF29_16447</name>
</gene>
<accession>A0AAN9IEG8</accession>